<dbReference type="AlphaFoldDB" id="A0A8X6KBP4"/>
<gene>
    <name evidence="2" type="ORF">TNCT_506201</name>
</gene>
<feature type="region of interest" description="Disordered" evidence="1">
    <location>
        <begin position="1"/>
        <end position="69"/>
    </location>
</feature>
<proteinExistence type="predicted"/>
<name>A0A8X6KBP4_TRICU</name>
<accession>A0A8X6KBP4</accession>
<evidence type="ECO:0000313" key="2">
    <source>
        <dbReference type="EMBL" id="GFQ68161.1"/>
    </source>
</evidence>
<organism evidence="2 3">
    <name type="scientific">Trichonephila clavata</name>
    <name type="common">Joro spider</name>
    <name type="synonym">Nephila clavata</name>
    <dbReference type="NCBI Taxonomy" id="2740835"/>
    <lineage>
        <taxon>Eukaryota</taxon>
        <taxon>Metazoa</taxon>
        <taxon>Ecdysozoa</taxon>
        <taxon>Arthropoda</taxon>
        <taxon>Chelicerata</taxon>
        <taxon>Arachnida</taxon>
        <taxon>Araneae</taxon>
        <taxon>Araneomorphae</taxon>
        <taxon>Entelegynae</taxon>
        <taxon>Araneoidea</taxon>
        <taxon>Nephilidae</taxon>
        <taxon>Trichonephila</taxon>
    </lineage>
</organism>
<dbReference type="Proteomes" id="UP000887116">
    <property type="component" value="Unassembled WGS sequence"/>
</dbReference>
<reference evidence="2" key="1">
    <citation type="submission" date="2020-07" db="EMBL/GenBank/DDBJ databases">
        <title>Multicomponent nature underlies the extraordinary mechanical properties of spider dragline silk.</title>
        <authorList>
            <person name="Kono N."/>
            <person name="Nakamura H."/>
            <person name="Mori M."/>
            <person name="Yoshida Y."/>
            <person name="Ohtoshi R."/>
            <person name="Malay A.D."/>
            <person name="Moran D.A.P."/>
            <person name="Tomita M."/>
            <person name="Numata K."/>
            <person name="Arakawa K."/>
        </authorList>
    </citation>
    <scope>NUCLEOTIDE SEQUENCE</scope>
</reference>
<keyword evidence="3" id="KW-1185">Reference proteome</keyword>
<dbReference type="EMBL" id="BMAO01030454">
    <property type="protein sequence ID" value="GFQ68161.1"/>
    <property type="molecule type" value="Genomic_DNA"/>
</dbReference>
<comment type="caution">
    <text evidence="2">The sequence shown here is derived from an EMBL/GenBank/DDBJ whole genome shotgun (WGS) entry which is preliminary data.</text>
</comment>
<sequence length="69" mass="7876">MFQIFYHPHSIPPHDPEERRSALLQSLPSVTSEHQTVRRTVSSPALLQNTNDTSSKTRRSSLTVRFTSL</sequence>
<protein>
    <submittedName>
        <fullName evidence="2">Uncharacterized protein</fullName>
    </submittedName>
</protein>
<evidence type="ECO:0000256" key="1">
    <source>
        <dbReference type="SAM" id="MobiDB-lite"/>
    </source>
</evidence>
<feature type="compositionally biased region" description="Polar residues" evidence="1">
    <location>
        <begin position="23"/>
        <end position="69"/>
    </location>
</feature>
<evidence type="ECO:0000313" key="3">
    <source>
        <dbReference type="Proteomes" id="UP000887116"/>
    </source>
</evidence>
<feature type="compositionally biased region" description="Basic and acidic residues" evidence="1">
    <location>
        <begin position="12"/>
        <end position="21"/>
    </location>
</feature>